<evidence type="ECO:0000313" key="6">
    <source>
        <dbReference type="EMBL" id="KFX68572.1"/>
    </source>
</evidence>
<dbReference type="SUPFAM" id="SSF64288">
    <property type="entry name" value="Chorismate lyase-like"/>
    <property type="match status" value="1"/>
</dbReference>
<accession>A0A0A1YF83</accession>
<dbReference type="OrthoDB" id="9808698at2"/>
<dbReference type="Gene3D" id="1.10.10.10">
    <property type="entry name" value="Winged helix-like DNA-binding domain superfamily/Winged helix DNA-binding domain"/>
    <property type="match status" value="1"/>
</dbReference>
<organism evidence="6 7">
    <name type="scientific">Pseudomonas taeanensis MS-3</name>
    <dbReference type="NCBI Taxonomy" id="1395571"/>
    <lineage>
        <taxon>Bacteria</taxon>
        <taxon>Pseudomonadati</taxon>
        <taxon>Pseudomonadota</taxon>
        <taxon>Gammaproteobacteria</taxon>
        <taxon>Pseudomonadales</taxon>
        <taxon>Pseudomonadaceae</taxon>
        <taxon>Pseudomonas</taxon>
    </lineage>
</organism>
<dbReference type="InterPro" id="IPR036390">
    <property type="entry name" value="WH_DNA-bd_sf"/>
</dbReference>
<dbReference type="AlphaFoldDB" id="A0A0A1YF83"/>
<dbReference type="InterPro" id="IPR050679">
    <property type="entry name" value="Bact_HTH_transcr_reg"/>
</dbReference>
<dbReference type="Proteomes" id="UP000030063">
    <property type="component" value="Unassembled WGS sequence"/>
</dbReference>
<evidence type="ECO:0000313" key="7">
    <source>
        <dbReference type="Proteomes" id="UP000030063"/>
    </source>
</evidence>
<dbReference type="InterPro" id="IPR000524">
    <property type="entry name" value="Tscrpt_reg_HTH_GntR"/>
</dbReference>
<dbReference type="PRINTS" id="PR00035">
    <property type="entry name" value="HTHGNTR"/>
</dbReference>
<keyword evidence="1" id="KW-0805">Transcription regulation</keyword>
<dbReference type="SUPFAM" id="SSF46785">
    <property type="entry name" value="Winged helix' DNA-binding domain"/>
    <property type="match status" value="1"/>
</dbReference>
<sequence>MPKDRLPQPPQARYRQAKSFVMTKVRSGEWKPGALIPSEQKLSLELNMSRMTVNRALRELTDEGELVRLSGVGTFVANRKPQSNLLMIANIADEIQARGHRYSCQILQLTRESASLAVAAALELKTGSSVHHLVCVHSEDGVPVQLEDRYVNAQLVPEFLQQQFGNDLQPSQYLLNTIAADDIEHIVDAVLPTPEERQQLHISEYEPCLVLIRRTWSQNQGVTFVRFLHPSSRYRLGSRVSTSGNNRSG</sequence>
<dbReference type="eggNOG" id="COG2188">
    <property type="taxonomic scope" value="Bacteria"/>
</dbReference>
<keyword evidence="2" id="KW-0238">DNA-binding</keyword>
<dbReference type="Pfam" id="PF00392">
    <property type="entry name" value="GntR"/>
    <property type="match status" value="1"/>
</dbReference>
<reference evidence="6 7" key="1">
    <citation type="journal article" date="2014" name="Genome Announc.">
        <title>Draft Genome Sequence of Petroleum Oil-Degrading Marine Bacterium Pseudomonas taeanensis Strain MS-3, Isolated from a Crude Oil-Contaminated Seashore.</title>
        <authorList>
            <person name="Lee S.Y."/>
            <person name="Kim S.H."/>
            <person name="Lee D.G."/>
            <person name="Shin S."/>
            <person name="Yun S.H."/>
            <person name="Choi C.W."/>
            <person name="Chung Y.H."/>
            <person name="Choi J.S."/>
            <person name="Kahng H.Y."/>
            <person name="Kim S.I."/>
        </authorList>
    </citation>
    <scope>NUCLEOTIDE SEQUENCE [LARGE SCALE GENOMIC DNA]</scope>
    <source>
        <strain evidence="6 7">MS-3</strain>
    </source>
</reference>
<proteinExistence type="predicted"/>
<dbReference type="GO" id="GO:0045892">
    <property type="term" value="P:negative regulation of DNA-templated transcription"/>
    <property type="evidence" value="ECO:0007669"/>
    <property type="project" value="UniProtKB-UniRule"/>
</dbReference>
<dbReference type="EMBL" id="AWSQ01000005">
    <property type="protein sequence ID" value="KFX68572.1"/>
    <property type="molecule type" value="Genomic_DNA"/>
</dbReference>
<feature type="domain" description="HTH gntR-type" evidence="5">
    <location>
        <begin position="11"/>
        <end position="79"/>
    </location>
</feature>
<dbReference type="Pfam" id="PF07702">
    <property type="entry name" value="UTRA"/>
    <property type="match status" value="1"/>
</dbReference>
<protein>
    <recommendedName>
        <fullName evidence="4">Histidine utilization repressor</fullName>
    </recommendedName>
</protein>
<keyword evidence="3" id="KW-0804">Transcription</keyword>
<evidence type="ECO:0000256" key="2">
    <source>
        <dbReference type="ARBA" id="ARBA00023125"/>
    </source>
</evidence>
<dbReference type="PANTHER" id="PTHR44846">
    <property type="entry name" value="MANNOSYL-D-GLYCERATE TRANSPORT/METABOLISM SYSTEM REPRESSOR MNGR-RELATED"/>
    <property type="match status" value="1"/>
</dbReference>
<dbReference type="PROSITE" id="PS50949">
    <property type="entry name" value="HTH_GNTR"/>
    <property type="match status" value="1"/>
</dbReference>
<evidence type="ECO:0000256" key="1">
    <source>
        <dbReference type="ARBA" id="ARBA00023015"/>
    </source>
</evidence>
<evidence type="ECO:0000259" key="5">
    <source>
        <dbReference type="PROSITE" id="PS50949"/>
    </source>
</evidence>
<gene>
    <name evidence="6" type="ORF">TMS3_0118150</name>
</gene>
<name>A0A0A1YF83_9PSED</name>
<dbReference type="RefSeq" id="WP_025166618.1">
    <property type="nucleotide sequence ID" value="NZ_AWSQ01000005.1"/>
</dbReference>
<dbReference type="NCBIfam" id="TIGR02018">
    <property type="entry name" value="his_ut_repres"/>
    <property type="match status" value="1"/>
</dbReference>
<dbReference type="SMART" id="SM00866">
    <property type="entry name" value="UTRA"/>
    <property type="match status" value="1"/>
</dbReference>
<dbReference type="InterPro" id="IPR028978">
    <property type="entry name" value="Chorismate_lyase_/UTRA_dom_sf"/>
</dbReference>
<dbReference type="STRING" id="1395571.TMS3_0118150"/>
<dbReference type="GO" id="GO:0003677">
    <property type="term" value="F:DNA binding"/>
    <property type="evidence" value="ECO:0007669"/>
    <property type="project" value="UniProtKB-UniRule"/>
</dbReference>
<dbReference type="InterPro" id="IPR036388">
    <property type="entry name" value="WH-like_DNA-bd_sf"/>
</dbReference>
<evidence type="ECO:0000256" key="4">
    <source>
        <dbReference type="NCBIfam" id="TIGR02018"/>
    </source>
</evidence>
<dbReference type="InterPro" id="IPR011663">
    <property type="entry name" value="UTRA"/>
</dbReference>
<dbReference type="GO" id="GO:0006547">
    <property type="term" value="P:L-histidine metabolic process"/>
    <property type="evidence" value="ECO:0007669"/>
    <property type="project" value="UniProtKB-UniRule"/>
</dbReference>
<comment type="caution">
    <text evidence="6">The sequence shown here is derived from an EMBL/GenBank/DDBJ whole genome shotgun (WGS) entry which is preliminary data.</text>
</comment>
<dbReference type="SMART" id="SM00345">
    <property type="entry name" value="HTH_GNTR"/>
    <property type="match status" value="1"/>
</dbReference>
<evidence type="ECO:0000256" key="3">
    <source>
        <dbReference type="ARBA" id="ARBA00023163"/>
    </source>
</evidence>
<keyword evidence="7" id="KW-1185">Reference proteome</keyword>
<dbReference type="InterPro" id="IPR010248">
    <property type="entry name" value="His_ut_repres"/>
</dbReference>
<dbReference type="CDD" id="cd07377">
    <property type="entry name" value="WHTH_GntR"/>
    <property type="match status" value="1"/>
</dbReference>
<dbReference type="Gene3D" id="3.40.1410.10">
    <property type="entry name" value="Chorismate lyase-like"/>
    <property type="match status" value="1"/>
</dbReference>
<dbReference type="PANTHER" id="PTHR44846:SF16">
    <property type="entry name" value="TRANSCRIPTIONAL REGULATOR PHNF-RELATED"/>
    <property type="match status" value="1"/>
</dbReference>
<dbReference type="GO" id="GO:0003700">
    <property type="term" value="F:DNA-binding transcription factor activity"/>
    <property type="evidence" value="ECO:0007669"/>
    <property type="project" value="UniProtKB-UniRule"/>
</dbReference>